<evidence type="ECO:0000313" key="2">
    <source>
        <dbReference type="Proteomes" id="UP000029733"/>
    </source>
</evidence>
<sequence length="86" mass="10133">MSIKTTLLAQIYEMQGLKEDALKIYRDILSSEPDNREAQAAIERLLSTKRHFPSPNLAQLELFSNPRNEEDLLQFQRWLLEWTSKI</sequence>
<protein>
    <recommendedName>
        <fullName evidence="3">Tetratricopeptide repeat protein</fullName>
    </recommendedName>
</protein>
<dbReference type="InterPro" id="IPR011990">
    <property type="entry name" value="TPR-like_helical_dom_sf"/>
</dbReference>
<dbReference type="OrthoDB" id="5334568at2"/>
<proteinExistence type="predicted"/>
<gene>
    <name evidence="1" type="ORF">LS71_002270</name>
</gene>
<reference evidence="1 2" key="1">
    <citation type="journal article" date="2014" name="Genome Announc.">
        <title>Draft genome sequences of eight enterohepatic helicobacter species isolated from both laboratory and wild rodents.</title>
        <authorList>
            <person name="Sheh A."/>
            <person name="Shen Z."/>
            <person name="Fox J.G."/>
        </authorList>
    </citation>
    <scope>NUCLEOTIDE SEQUENCE [LARGE SCALE GENOMIC DNA]</scope>
    <source>
        <strain evidence="1 2">MIT 09-6949</strain>
    </source>
</reference>
<organism evidence="1 2">
    <name type="scientific">Helicobacter jaachi</name>
    <dbReference type="NCBI Taxonomy" id="1677920"/>
    <lineage>
        <taxon>Bacteria</taxon>
        <taxon>Pseudomonadati</taxon>
        <taxon>Campylobacterota</taxon>
        <taxon>Epsilonproteobacteria</taxon>
        <taxon>Campylobacterales</taxon>
        <taxon>Helicobacteraceae</taxon>
        <taxon>Helicobacter</taxon>
    </lineage>
</organism>
<comment type="caution">
    <text evidence="1">The sequence shown here is derived from an EMBL/GenBank/DDBJ whole genome shotgun (WGS) entry which is preliminary data.</text>
</comment>
<dbReference type="Proteomes" id="UP000029733">
    <property type="component" value="Unassembled WGS sequence"/>
</dbReference>
<dbReference type="STRING" id="1677920.LS71_03025"/>
<keyword evidence="2" id="KW-1185">Reference proteome</keyword>
<evidence type="ECO:0000313" key="1">
    <source>
        <dbReference type="EMBL" id="TLD97592.1"/>
    </source>
</evidence>
<dbReference type="EMBL" id="JRPR02000001">
    <property type="protein sequence ID" value="TLD97592.1"/>
    <property type="molecule type" value="Genomic_DNA"/>
</dbReference>
<name>A0A4V6I2W4_9HELI</name>
<dbReference type="AlphaFoldDB" id="A0A4V6I2W4"/>
<accession>A0A4V6I2W4</accession>
<dbReference type="SUPFAM" id="SSF48452">
    <property type="entry name" value="TPR-like"/>
    <property type="match status" value="1"/>
</dbReference>
<dbReference type="Gene3D" id="1.25.40.10">
    <property type="entry name" value="Tetratricopeptide repeat domain"/>
    <property type="match status" value="1"/>
</dbReference>
<dbReference type="RefSeq" id="WP_034353458.1">
    <property type="nucleotide sequence ID" value="NZ_JRPR02000001.1"/>
</dbReference>
<evidence type="ECO:0008006" key="3">
    <source>
        <dbReference type="Google" id="ProtNLM"/>
    </source>
</evidence>